<dbReference type="HAMAP" id="MF_01074">
    <property type="entry name" value="LarC"/>
    <property type="match status" value="1"/>
</dbReference>
<dbReference type="PANTHER" id="PTHR36566:SF1">
    <property type="entry name" value="PYRIDINIUM-3,5-BISTHIOCARBOXYLIC ACID MONONUCLEOTIDE NICKEL INSERTION PROTEIN"/>
    <property type="match status" value="1"/>
</dbReference>
<proteinExistence type="inferred from homology"/>
<dbReference type="GO" id="GO:0016151">
    <property type="term" value="F:nickel cation binding"/>
    <property type="evidence" value="ECO:0007669"/>
    <property type="project" value="UniProtKB-UniRule"/>
</dbReference>
<dbReference type="Proteomes" id="UP000198744">
    <property type="component" value="Unassembled WGS sequence"/>
</dbReference>
<dbReference type="AlphaFoldDB" id="A0A1H7WRQ7"/>
<comment type="similarity">
    <text evidence="2">Belongs to the LarC family.</text>
</comment>
<dbReference type="Pfam" id="PF01969">
    <property type="entry name" value="Ni_insertion"/>
    <property type="match status" value="1"/>
</dbReference>
<protein>
    <recommendedName>
        <fullName evidence="2">Putative nickel insertion protein</fullName>
    </recommendedName>
</protein>
<accession>A0A1H7WRQ7</accession>
<dbReference type="OrthoDB" id="9765625at2"/>
<organism evidence="3 4">
    <name type="scientific">Syntrophus gentianae</name>
    <dbReference type="NCBI Taxonomy" id="43775"/>
    <lineage>
        <taxon>Bacteria</taxon>
        <taxon>Pseudomonadati</taxon>
        <taxon>Thermodesulfobacteriota</taxon>
        <taxon>Syntrophia</taxon>
        <taxon>Syntrophales</taxon>
        <taxon>Syntrophaceae</taxon>
        <taxon>Syntrophus</taxon>
    </lineage>
</organism>
<reference evidence="3 4" key="1">
    <citation type="submission" date="2016-10" db="EMBL/GenBank/DDBJ databases">
        <authorList>
            <person name="de Groot N.N."/>
        </authorList>
    </citation>
    <scope>NUCLEOTIDE SEQUENCE [LARGE SCALE GENOMIC DNA]</scope>
    <source>
        <strain evidence="3 4">DSM 8423</strain>
    </source>
</reference>
<dbReference type="InterPro" id="IPR002822">
    <property type="entry name" value="Ni_insertion"/>
</dbReference>
<keyword evidence="1 2" id="KW-0533">Nickel</keyword>
<dbReference type="EMBL" id="FOBS01000007">
    <property type="protein sequence ID" value="SEM23915.1"/>
    <property type="molecule type" value="Genomic_DNA"/>
</dbReference>
<dbReference type="Gene3D" id="3.30.70.1380">
    <property type="entry name" value="Transcriptional regulatory protein pf0864 domain like"/>
    <property type="match status" value="1"/>
</dbReference>
<name>A0A1H7WRQ7_9BACT</name>
<gene>
    <name evidence="3" type="ORF">SAMN04489760_107125</name>
</gene>
<evidence type="ECO:0000256" key="2">
    <source>
        <dbReference type="HAMAP-Rule" id="MF_01074"/>
    </source>
</evidence>
<dbReference type="GO" id="GO:0016829">
    <property type="term" value="F:lyase activity"/>
    <property type="evidence" value="ECO:0007669"/>
    <property type="project" value="UniProtKB-UniRule"/>
</dbReference>
<dbReference type="Gene3D" id="3.10.20.300">
    <property type="entry name" value="mk0293 like domain"/>
    <property type="match status" value="1"/>
</dbReference>
<evidence type="ECO:0000313" key="4">
    <source>
        <dbReference type="Proteomes" id="UP000198744"/>
    </source>
</evidence>
<evidence type="ECO:0000313" key="3">
    <source>
        <dbReference type="EMBL" id="SEM23915.1"/>
    </source>
</evidence>
<dbReference type="PANTHER" id="PTHR36566">
    <property type="entry name" value="NICKEL INSERTION PROTEIN-RELATED"/>
    <property type="match status" value="1"/>
</dbReference>
<sequence>MKILYYDCFSGISGDMNLGAMLDLGINPSYLLEELKKIRIDSYEIRISRDKRRGISGTRFEVFIPPESSPRHSRNYPEITLLIQESELSERAKELSLLIFMKIAEAEARIHDCPLEEIHFHEVGAIDSILDIVGAAVCLDYLQVDRVLSSSVEVGGGVVRCAHGILPVPAPATTEILKGIPIKYGGVPFETTTPTGAAILAATVNAFTDKVNFTPQKIGYGIGQRDAEIPNVLRVFLGESEGDLEEGVTEEDAWLVECNLDDMNPELYEAVMEALFEKGALDVYLTPILMKKSRPAVTLSVICSGDRKRDMEEVIWYQTTTFGLRSSRISKAMLKREFAEVKTQYGPVSMKYAVFRGRRIKSKPEYEDCKRLAMENGVGIKEIMDLLSAGITET</sequence>
<evidence type="ECO:0000256" key="1">
    <source>
        <dbReference type="ARBA" id="ARBA00022596"/>
    </source>
</evidence>
<dbReference type="RefSeq" id="WP_093882979.1">
    <property type="nucleotide sequence ID" value="NZ_FOBS01000007.1"/>
</dbReference>
<keyword evidence="2" id="KW-0456">Lyase</keyword>
<dbReference type="NCBIfam" id="TIGR00299">
    <property type="entry name" value="nickel pincer cofactor biosynthesis protein LarC"/>
    <property type="match status" value="1"/>
</dbReference>
<dbReference type="STRING" id="43775.SAMN04489760_107125"/>
<keyword evidence="4" id="KW-1185">Reference proteome</keyword>